<evidence type="ECO:0000256" key="1">
    <source>
        <dbReference type="SAM" id="MobiDB-lite"/>
    </source>
</evidence>
<reference evidence="2" key="1">
    <citation type="submission" date="2021-02" db="EMBL/GenBank/DDBJ databases">
        <authorList>
            <person name="Dougan E. K."/>
            <person name="Rhodes N."/>
            <person name="Thang M."/>
            <person name="Chan C."/>
        </authorList>
    </citation>
    <scope>NUCLEOTIDE SEQUENCE</scope>
</reference>
<organism evidence="2 3">
    <name type="scientific">Symbiodinium pilosum</name>
    <name type="common">Dinoflagellate</name>
    <dbReference type="NCBI Taxonomy" id="2952"/>
    <lineage>
        <taxon>Eukaryota</taxon>
        <taxon>Sar</taxon>
        <taxon>Alveolata</taxon>
        <taxon>Dinophyceae</taxon>
        <taxon>Suessiales</taxon>
        <taxon>Symbiodiniaceae</taxon>
        <taxon>Symbiodinium</taxon>
    </lineage>
</organism>
<feature type="non-terminal residue" evidence="2">
    <location>
        <position position="132"/>
    </location>
</feature>
<name>A0A812JZZ0_SYMPI</name>
<feature type="non-terminal residue" evidence="2">
    <location>
        <position position="1"/>
    </location>
</feature>
<gene>
    <name evidence="2" type="ORF">SPIL2461_LOCUS2817</name>
</gene>
<dbReference type="AlphaFoldDB" id="A0A812JZZ0"/>
<dbReference type="EMBL" id="CAJNIZ010003171">
    <property type="protein sequence ID" value="CAE7219429.1"/>
    <property type="molecule type" value="Genomic_DNA"/>
</dbReference>
<dbReference type="OrthoDB" id="10374652at2759"/>
<sequence>PLAAAIEAAAAVQELHAELDDMCDVTASVAAALRSSIEENAQTREAVAMLNDHVRMAEEALKSSPALEKDEHLQRCLLKVQHLKHSTTFYEVSGVFGRLWRDSLDRQTRKNKQSSRRKEVETTMSAPYVLSP</sequence>
<evidence type="ECO:0000313" key="3">
    <source>
        <dbReference type="Proteomes" id="UP000649617"/>
    </source>
</evidence>
<dbReference type="Proteomes" id="UP000649617">
    <property type="component" value="Unassembled WGS sequence"/>
</dbReference>
<protein>
    <submittedName>
        <fullName evidence="2">Uncharacterized protein</fullName>
    </submittedName>
</protein>
<accession>A0A812JZZ0</accession>
<keyword evidence="3" id="KW-1185">Reference proteome</keyword>
<proteinExistence type="predicted"/>
<evidence type="ECO:0000313" key="2">
    <source>
        <dbReference type="EMBL" id="CAE7219429.1"/>
    </source>
</evidence>
<comment type="caution">
    <text evidence="2">The sequence shown here is derived from an EMBL/GenBank/DDBJ whole genome shotgun (WGS) entry which is preliminary data.</text>
</comment>
<feature type="region of interest" description="Disordered" evidence="1">
    <location>
        <begin position="105"/>
        <end position="132"/>
    </location>
</feature>